<dbReference type="InterPro" id="IPR009389">
    <property type="entry name" value="DUF1045"/>
</dbReference>
<dbReference type="EMBL" id="CP030239">
    <property type="protein sequence ID" value="AWX92667.1"/>
    <property type="molecule type" value="Genomic_DNA"/>
</dbReference>
<organism evidence="2 3">
    <name type="scientific">Paracoccus mutanolyticus</name>
    <dbReference type="NCBI Taxonomy" id="1499308"/>
    <lineage>
        <taxon>Bacteria</taxon>
        <taxon>Pseudomonadati</taxon>
        <taxon>Pseudomonadota</taxon>
        <taxon>Alphaproteobacteria</taxon>
        <taxon>Rhodobacterales</taxon>
        <taxon>Paracoccaceae</taxon>
        <taxon>Paracoccus</taxon>
    </lineage>
</organism>
<protein>
    <recommendedName>
        <fullName evidence="4">DUF1045 domain-containing protein</fullName>
    </recommendedName>
</protein>
<evidence type="ECO:0008006" key="4">
    <source>
        <dbReference type="Google" id="ProtNLM"/>
    </source>
</evidence>
<feature type="region of interest" description="Disordered" evidence="1">
    <location>
        <begin position="69"/>
        <end position="91"/>
    </location>
</feature>
<dbReference type="Proteomes" id="UP000249922">
    <property type="component" value="Chromosome"/>
</dbReference>
<keyword evidence="3" id="KW-1185">Reference proteome</keyword>
<sequence length="268" mass="27673">MAEPGDAPPGGLNAPAAGGGARGAGGLGYLGNGEEPGVGKGRDGISALCDLSSARGRAGADGDGLAGLGPAQGVAGRPARRQGAAGRCRGADPRASTLWLSRDAQGAVPAGRRAWAGRVAAPRGPGRDHLAPFDLALELGAWHGFVALRPRQQPSALLALEQALVTRLDDLRAPLTAEERERRRPETLPETARAHLDHWGYPWVLGLFAYHLTLSGSLKAEAAGQLVRALEPVFAPLIRAPMPVRAVSLLGEDAGGRFHLLGEVPLRG</sequence>
<reference evidence="2 3" key="1">
    <citation type="submission" date="2018-06" db="EMBL/GenBank/DDBJ databases">
        <title>Complete genome sequence of Paracoccus mutanolyticus strain RSP-02 isolated from cellulosic waste.</title>
        <authorList>
            <person name="Amrutha R.N."/>
            <person name="Shrivastav A."/>
            <person name="Buddana S.K."/>
            <person name="Deshpande U."/>
            <person name="Prakasham R.S."/>
        </authorList>
    </citation>
    <scope>NUCLEOTIDE SEQUENCE [LARGE SCALE GENOMIC DNA]</scope>
    <source>
        <strain evidence="2 3">RSP-02</strain>
    </source>
</reference>
<evidence type="ECO:0000313" key="2">
    <source>
        <dbReference type="EMBL" id="AWX92667.1"/>
    </source>
</evidence>
<evidence type="ECO:0000256" key="1">
    <source>
        <dbReference type="SAM" id="MobiDB-lite"/>
    </source>
</evidence>
<evidence type="ECO:0000313" key="3">
    <source>
        <dbReference type="Proteomes" id="UP000249922"/>
    </source>
</evidence>
<feature type="compositionally biased region" description="Low complexity" evidence="1">
    <location>
        <begin position="69"/>
        <end position="88"/>
    </location>
</feature>
<proteinExistence type="predicted"/>
<name>A0ABN5M478_9RHOB</name>
<accession>A0ABN5M478</accession>
<gene>
    <name evidence="2" type="ORF">DPM13_04225</name>
</gene>
<dbReference type="Pfam" id="PF06299">
    <property type="entry name" value="DUF1045"/>
    <property type="match status" value="1"/>
</dbReference>